<reference evidence="1" key="1">
    <citation type="submission" date="2018-10" db="EMBL/GenBank/DDBJ databases">
        <title>Iterative Subtractive Binning of Freshwater Chronoseries Metagenomes Recovers Nearly Complete Genomes from over Four Hundred Novel Species.</title>
        <authorList>
            <person name="Rodriguez-R L.M."/>
            <person name="Tsementzi D."/>
            <person name="Luo C."/>
            <person name="Konstantinidis K.T."/>
        </authorList>
    </citation>
    <scope>NUCLEOTIDE SEQUENCE</scope>
    <source>
        <strain evidence="1">WB7_6_001</strain>
    </source>
</reference>
<proteinExistence type="predicted"/>
<name>A0A964V0J2_9PROT</name>
<dbReference type="EMBL" id="RGET01000035">
    <property type="protein sequence ID" value="NBN88012.1"/>
    <property type="molecule type" value="Genomic_DNA"/>
</dbReference>
<sequence>MTVYLSAFAGAGAQFFTDDGAVLSGGKIFSYAAGTTTPETTYTSSAGTVANANPIILDSDGRLPNDMWLSEDTTYRFVLKDSDDVQLGSYDNIPGINDGSLLSVPFSSITGKPTTLAGYGITDGLTTSAAASTYAPIASPTFTGTPQIPDNAATSANWPVGYREAPQNSQTGNYTLVSADRGKSIVMNGTSLTLTIPASGAVTRR</sequence>
<dbReference type="AlphaFoldDB" id="A0A964V0J2"/>
<evidence type="ECO:0000313" key="1">
    <source>
        <dbReference type="EMBL" id="NBN88012.1"/>
    </source>
</evidence>
<dbReference type="Proteomes" id="UP000713222">
    <property type="component" value="Unassembled WGS sequence"/>
</dbReference>
<organism evidence="1 2">
    <name type="scientific">Candidatus Fonsibacter lacus</name>
    <dbReference type="NCBI Taxonomy" id="2576439"/>
    <lineage>
        <taxon>Bacteria</taxon>
        <taxon>Pseudomonadati</taxon>
        <taxon>Pseudomonadota</taxon>
        <taxon>Alphaproteobacteria</taxon>
        <taxon>Candidatus Pelagibacterales</taxon>
        <taxon>Candidatus Pelagibacterales incertae sedis</taxon>
        <taxon>Candidatus Fonsibacter</taxon>
    </lineage>
</organism>
<evidence type="ECO:0000313" key="2">
    <source>
        <dbReference type="Proteomes" id="UP000713222"/>
    </source>
</evidence>
<protein>
    <submittedName>
        <fullName evidence="1">Uncharacterized protein</fullName>
    </submittedName>
</protein>
<accession>A0A964V0J2</accession>
<gene>
    <name evidence="1" type="ORF">EBV32_02845</name>
</gene>
<comment type="caution">
    <text evidence="1">The sequence shown here is derived from an EMBL/GenBank/DDBJ whole genome shotgun (WGS) entry which is preliminary data.</text>
</comment>